<protein>
    <recommendedName>
        <fullName evidence="2">Thrombomodulin</fullName>
    </recommendedName>
</protein>
<comment type="subcellular location">
    <subcellularLocation>
        <location evidence="1">Membrane</location>
        <topology evidence="1">Single-pass type I membrane protein</topology>
    </subcellularLocation>
</comment>
<evidence type="ECO:0000256" key="1">
    <source>
        <dbReference type="ARBA" id="ARBA00004479"/>
    </source>
</evidence>
<keyword evidence="9 15" id="KW-1133">Transmembrane helix</keyword>
<dbReference type="STRING" id="56723.ENSLBEP00000028310"/>
<dbReference type="InterPro" id="IPR001881">
    <property type="entry name" value="EGF-like_Ca-bd_dom"/>
</dbReference>
<dbReference type="PROSITE" id="PS01187">
    <property type="entry name" value="EGF_CA"/>
    <property type="match status" value="1"/>
</dbReference>
<dbReference type="InterPro" id="IPR018097">
    <property type="entry name" value="EGF_Ca-bd_CS"/>
</dbReference>
<reference evidence="17" key="1">
    <citation type="submission" date="2025-08" db="UniProtKB">
        <authorList>
            <consortium name="Ensembl"/>
        </authorList>
    </citation>
    <scope>IDENTIFICATION</scope>
</reference>
<keyword evidence="18" id="KW-1185">Reference proteome</keyword>
<dbReference type="AlphaFoldDB" id="A0A3Q3N3C5"/>
<evidence type="ECO:0000256" key="12">
    <source>
        <dbReference type="ARBA" id="ARBA00045242"/>
    </source>
</evidence>
<dbReference type="GO" id="GO:0030246">
    <property type="term" value="F:carbohydrate binding"/>
    <property type="evidence" value="ECO:0007669"/>
    <property type="project" value="UniProtKB-KW"/>
</dbReference>
<dbReference type="InterPro" id="IPR051505">
    <property type="entry name" value="C-type_lectin_domain"/>
</dbReference>
<dbReference type="GO" id="GO:0004888">
    <property type="term" value="F:transmembrane signaling receptor activity"/>
    <property type="evidence" value="ECO:0007669"/>
    <property type="project" value="InterPro"/>
</dbReference>
<dbReference type="SMART" id="SM00179">
    <property type="entry name" value="EGF_CA"/>
    <property type="match status" value="2"/>
</dbReference>
<dbReference type="PROSITE" id="PS50026">
    <property type="entry name" value="EGF_3"/>
    <property type="match status" value="1"/>
</dbReference>
<keyword evidence="11 14" id="KW-1015">Disulfide bond</keyword>
<feature type="transmembrane region" description="Helical" evidence="15">
    <location>
        <begin position="307"/>
        <end position="325"/>
    </location>
</feature>
<evidence type="ECO:0000256" key="14">
    <source>
        <dbReference type="PROSITE-ProRule" id="PRU00076"/>
    </source>
</evidence>
<keyword evidence="8" id="KW-0325">Glycoprotein</keyword>
<evidence type="ECO:0000256" key="3">
    <source>
        <dbReference type="ARBA" id="ARBA00022536"/>
    </source>
</evidence>
<keyword evidence="10 15" id="KW-0472">Membrane</keyword>
<dbReference type="InterPro" id="IPR000152">
    <property type="entry name" value="EGF-type_Asp/Asn_hydroxyl_site"/>
</dbReference>
<keyword evidence="3 14" id="KW-0245">EGF-like domain</keyword>
<feature type="domain" description="EGF-like" evidence="16">
    <location>
        <begin position="233"/>
        <end position="271"/>
    </location>
</feature>
<dbReference type="SMART" id="SM00181">
    <property type="entry name" value="EGF"/>
    <property type="match status" value="3"/>
</dbReference>
<keyword evidence="6" id="KW-0430">Lectin</keyword>
<evidence type="ECO:0000313" key="18">
    <source>
        <dbReference type="Proteomes" id="UP000261660"/>
    </source>
</evidence>
<dbReference type="PROSITE" id="PS00010">
    <property type="entry name" value="ASX_HYDROXYL"/>
    <property type="match status" value="1"/>
</dbReference>
<evidence type="ECO:0000256" key="2">
    <source>
        <dbReference type="ARBA" id="ARBA00019822"/>
    </source>
</evidence>
<evidence type="ECO:0000256" key="13">
    <source>
        <dbReference type="ARBA" id="ARBA00046453"/>
    </source>
</evidence>
<dbReference type="GO" id="GO:0016020">
    <property type="term" value="C:membrane"/>
    <property type="evidence" value="ECO:0007669"/>
    <property type="project" value="UniProtKB-SubCell"/>
</dbReference>
<comment type="subunit">
    <text evidence="13">Interacts with ITGAL, ITGAM and ITGB2. Interacts with thrombin/F2; this interaction switches the specificity of thrombin from a procoagulant to an anticoagulant and antifibrinolytic protease. Interacts with ANGP1 and ANGP2; these interactions significantly inhibit the generation of activated PC and TAFIa/CPB2 by the thrombin/thrombomodulin complex. Interacts with PF4; this interaction enhances generation of activated protein C. Interacts with HMGB1; this interaction inhibits HMGB1 inflammatory activity.</text>
</comment>
<dbReference type="Ensembl" id="ENSLBET00000029651.1">
    <property type="protein sequence ID" value="ENSLBEP00000028310.1"/>
    <property type="gene ID" value="ENSLBEG00000021467.1"/>
</dbReference>
<evidence type="ECO:0000256" key="8">
    <source>
        <dbReference type="ARBA" id="ARBA00022974"/>
    </source>
</evidence>
<keyword evidence="4 15" id="KW-0812">Transmembrane</keyword>
<dbReference type="CDD" id="cd00054">
    <property type="entry name" value="EGF_CA"/>
    <property type="match status" value="1"/>
</dbReference>
<dbReference type="InterPro" id="IPR015149">
    <property type="entry name" value="Tme5_EGF-like"/>
</dbReference>
<dbReference type="Pfam" id="PF07645">
    <property type="entry name" value="EGF_CA"/>
    <property type="match status" value="2"/>
</dbReference>
<evidence type="ECO:0000256" key="15">
    <source>
        <dbReference type="SAM" id="Phobius"/>
    </source>
</evidence>
<evidence type="ECO:0000256" key="5">
    <source>
        <dbReference type="ARBA" id="ARBA00022729"/>
    </source>
</evidence>
<dbReference type="GO" id="GO:0005509">
    <property type="term" value="F:calcium ion binding"/>
    <property type="evidence" value="ECO:0007669"/>
    <property type="project" value="InterPro"/>
</dbReference>
<evidence type="ECO:0000313" key="17">
    <source>
        <dbReference type="Ensembl" id="ENSLBEP00000028310.1"/>
    </source>
</evidence>
<dbReference type="Gene3D" id="2.10.25.10">
    <property type="entry name" value="Laminin"/>
    <property type="match status" value="3"/>
</dbReference>
<evidence type="ECO:0000259" key="16">
    <source>
        <dbReference type="PROSITE" id="PS50026"/>
    </source>
</evidence>
<dbReference type="InterPro" id="IPR049883">
    <property type="entry name" value="NOTCH1_EGF-like"/>
</dbReference>
<dbReference type="Proteomes" id="UP000261660">
    <property type="component" value="Unplaced"/>
</dbReference>
<evidence type="ECO:0000256" key="11">
    <source>
        <dbReference type="ARBA" id="ARBA00023157"/>
    </source>
</evidence>
<name>A0A3Q3N3C5_9LABR</name>
<keyword evidence="7" id="KW-0677">Repeat</keyword>
<accession>A0A3Q3N3C5</accession>
<dbReference type="InterPro" id="IPR000742">
    <property type="entry name" value="EGF"/>
</dbReference>
<evidence type="ECO:0000256" key="9">
    <source>
        <dbReference type="ARBA" id="ARBA00022989"/>
    </source>
</evidence>
<dbReference type="GeneTree" id="ENSGT00940000175238"/>
<keyword evidence="8" id="KW-0654">Proteoglycan</keyword>
<comment type="function">
    <text evidence="12">Endothelial cell receptor that plays a critical role in regulating several physiological processes including hemostasis, coagulation, fibrinolysis, inflammation, and angiogenesis. Acts as a cofactor for thrombin activation of protein C/PROC on the surface of vascular endothelial cells leading to initiation of the activated protein C anticoagulant pathway. Also accelerates the activation of the plasma carboxypeptidase B2/CPB2, which catalyzes removal of C-terminal basic amino acids from its substrates including kinins or anaphylatoxins leading to fibrinolysis inhibition. Plays critical protective roles in changing the cleavage specificity of protease-activated receptor 1/PAR1, inhibiting endothelial cell permeability and inflammation. Suppresses inflammation distinctly from its anticoagulant cofactor activity by sequestering HMGB1 thereby preventing it from engaging cellular receptors such as RAGE and contributing to the inflammatory response.</text>
</comment>
<dbReference type="SUPFAM" id="SSF57184">
    <property type="entry name" value="Growth factor receptor domain"/>
    <property type="match status" value="1"/>
</dbReference>
<sequence length="364" mass="40588">THTHTLTLTFDHYVGVFTLLKGSRIILRHSEIIHSQRGHCAGKTCHAVFQEPRDFKGARSRCKEPSGELFVYSSASEVILNSIVGGISGQYWLEVHGTSERAEEAGLKNCSSISVVVGRKLEVLLEPCQKRLDGFLCQSAAYFQTPSMCEEGVCVDSTICMKCEHRCENYRGVYQCVCLPGYKVSATDPTKCEQHCTERACLAKCITNDGKIQCSCPLGYISDTVNGTAYCTDINECENKRHCDHTCSNSFGGYKCSCDPGYELYKEYKCVKQKEKGDDESGSTSLYPTPESAQPAVVPSYIKTGSVLSITVFVVLLAVLLCFLVRNMLKRCGKFQLSSFKHHDIDIFYLQQVTTETYKRLSFD</sequence>
<dbReference type="PROSITE" id="PS01186">
    <property type="entry name" value="EGF_2"/>
    <property type="match status" value="1"/>
</dbReference>
<organism evidence="17 18">
    <name type="scientific">Labrus bergylta</name>
    <name type="common">ballan wrasse</name>
    <dbReference type="NCBI Taxonomy" id="56723"/>
    <lineage>
        <taxon>Eukaryota</taxon>
        <taxon>Metazoa</taxon>
        <taxon>Chordata</taxon>
        <taxon>Craniata</taxon>
        <taxon>Vertebrata</taxon>
        <taxon>Euteleostomi</taxon>
        <taxon>Actinopterygii</taxon>
        <taxon>Neopterygii</taxon>
        <taxon>Teleostei</taxon>
        <taxon>Neoteleostei</taxon>
        <taxon>Acanthomorphata</taxon>
        <taxon>Eupercaria</taxon>
        <taxon>Labriformes</taxon>
        <taxon>Labridae</taxon>
        <taxon>Labrus</taxon>
    </lineage>
</organism>
<evidence type="ECO:0000256" key="4">
    <source>
        <dbReference type="ARBA" id="ARBA00022692"/>
    </source>
</evidence>
<dbReference type="PANTHER" id="PTHR14789">
    <property type="entry name" value="CHONDROLECTIN VARIANT CHODLFDELTAE"/>
    <property type="match status" value="1"/>
</dbReference>
<evidence type="ECO:0000256" key="6">
    <source>
        <dbReference type="ARBA" id="ARBA00022734"/>
    </source>
</evidence>
<evidence type="ECO:0000256" key="10">
    <source>
        <dbReference type="ARBA" id="ARBA00023136"/>
    </source>
</evidence>
<keyword evidence="5" id="KW-0732">Signal</keyword>
<reference evidence="17" key="2">
    <citation type="submission" date="2025-09" db="UniProtKB">
        <authorList>
            <consortium name="Ensembl"/>
        </authorList>
    </citation>
    <scope>IDENTIFICATION</scope>
</reference>
<evidence type="ECO:0000256" key="7">
    <source>
        <dbReference type="ARBA" id="ARBA00022737"/>
    </source>
</evidence>
<feature type="disulfide bond" evidence="14">
    <location>
        <begin position="237"/>
        <end position="247"/>
    </location>
</feature>
<dbReference type="Pfam" id="PF09064">
    <property type="entry name" value="EGF_Tme5"/>
    <property type="match status" value="1"/>
</dbReference>
<dbReference type="PANTHER" id="PTHR14789:SF9">
    <property type="entry name" value="THROMBOMODULIN"/>
    <property type="match status" value="1"/>
</dbReference>
<dbReference type="InterPro" id="IPR009030">
    <property type="entry name" value="Growth_fac_rcpt_cys_sf"/>
</dbReference>
<dbReference type="InParanoid" id="A0A3Q3N3C5"/>
<proteinExistence type="predicted"/>
<comment type="caution">
    <text evidence="14">Lacks conserved residue(s) required for the propagation of feature annotation.</text>
</comment>